<gene>
    <name evidence="1" type="ORF">BG04_4308</name>
</gene>
<evidence type="ECO:0000313" key="1">
    <source>
        <dbReference type="EMBL" id="AJI24312.1"/>
    </source>
</evidence>
<evidence type="ECO:0000313" key="2">
    <source>
        <dbReference type="Proteomes" id="UP000031829"/>
    </source>
</evidence>
<accession>A0A0B6AT34</accession>
<dbReference type="InterPro" id="IPR035901">
    <property type="entry name" value="GIY-YIG_endonuc_sf"/>
</dbReference>
<dbReference type="Proteomes" id="UP000031829">
    <property type="component" value="Chromosome"/>
</dbReference>
<sequence>MTAKIDLAVMQVLQKLLSTAEIGQIPSAPGIYFFFDKPGRLLYIGATTGSLLERVRAHVAGKGVSNTKKFHKEICAVGYIEVHGLKKELDMLRTMLVNGYFPKYNKQDVKRENEYDIYTVHGRVLGDTGVDKKKVSKRKTVLKPTLKEIEIRQENSDITYARVANMNAEDRVKKLWSCQEAGAQLHLPESKVLAISDRLLKEQYTFQRDMKKNMMFTMRDLVVIQVLLNLNPTHDLKKREIKEAISLVRKFGIEEALRISEKLLKT</sequence>
<dbReference type="SUPFAM" id="SSF82771">
    <property type="entry name" value="GIY-YIG endonuclease"/>
    <property type="match status" value="1"/>
</dbReference>
<dbReference type="EMBL" id="CP009920">
    <property type="protein sequence ID" value="AJI24312.1"/>
    <property type="molecule type" value="Genomic_DNA"/>
</dbReference>
<dbReference type="GeneID" id="93642318"/>
<dbReference type="Gene3D" id="3.40.1440.10">
    <property type="entry name" value="GIY-YIG endonuclease"/>
    <property type="match status" value="1"/>
</dbReference>
<dbReference type="InterPro" id="IPR000305">
    <property type="entry name" value="GIY-YIG_endonuc"/>
</dbReference>
<protein>
    <submittedName>
        <fullName evidence="1">GIY-YIG catalytic domain protein</fullName>
    </submittedName>
</protein>
<reference evidence="1 2" key="1">
    <citation type="journal article" date="2015" name="Genome Announc.">
        <title>Complete genome sequences for 35 biothreat assay-relevant bacillus species.</title>
        <authorList>
            <person name="Johnson S.L."/>
            <person name="Daligault H.E."/>
            <person name="Davenport K.W."/>
            <person name="Jaissle J."/>
            <person name="Frey K.G."/>
            <person name="Ladner J.T."/>
            <person name="Broomall S.M."/>
            <person name="Bishop-Lilly K.A."/>
            <person name="Bruce D.C."/>
            <person name="Gibbons H.S."/>
            <person name="Coyne S.R."/>
            <person name="Lo C.C."/>
            <person name="Meincke L."/>
            <person name="Munk A.C."/>
            <person name="Koroleva G.I."/>
            <person name="Rosenzweig C.N."/>
            <person name="Palacios G.F."/>
            <person name="Redden C.L."/>
            <person name="Minogue T.D."/>
            <person name="Chain P.S."/>
        </authorList>
    </citation>
    <scope>NUCLEOTIDE SEQUENCE [LARGE SCALE GENOMIC DNA]</scope>
    <source>
        <strain evidence="2">ATCC 14581 / DSM 32 / JCM 2506 / NBRC 15308 / NCIMB 9376 / NCTC 10342 / NRRL B-14308 / VKM B-512</strain>
    </source>
</reference>
<dbReference type="PROSITE" id="PS50164">
    <property type="entry name" value="GIY_YIG"/>
    <property type="match status" value="1"/>
</dbReference>
<organism evidence="1 2">
    <name type="scientific">Priestia megaterium (strain ATCC 14581 / DSM 32 / CCUG 1817 / JCM 2506 / NBRC 15308 / NCIMB 9376 / NCTC 10342 / NRRL B-14308 / VKM B-512 / Ford 19)</name>
    <name type="common">Bacillus megaterium</name>
    <dbReference type="NCBI Taxonomy" id="1348623"/>
    <lineage>
        <taxon>Bacteria</taxon>
        <taxon>Bacillati</taxon>
        <taxon>Bacillota</taxon>
        <taxon>Bacilli</taxon>
        <taxon>Bacillales</taxon>
        <taxon>Bacillaceae</taxon>
        <taxon>Priestia</taxon>
    </lineage>
</organism>
<dbReference type="Pfam" id="PF01541">
    <property type="entry name" value="GIY-YIG"/>
    <property type="match status" value="1"/>
</dbReference>
<proteinExistence type="predicted"/>
<dbReference type="SMART" id="SM00465">
    <property type="entry name" value="GIYc"/>
    <property type="match status" value="1"/>
</dbReference>
<dbReference type="KEGG" id="bmeg:BG04_4308"/>
<dbReference type="HOGENOM" id="CLU_1044496_0_0_9"/>
<name>A0A0B6AT34_PRIM2</name>
<dbReference type="AlphaFoldDB" id="A0A0B6AT34"/>
<dbReference type="RefSeq" id="WP_016763841.1">
    <property type="nucleotide sequence ID" value="NZ_BCVB01000005.1"/>
</dbReference>